<evidence type="ECO:0000313" key="3">
    <source>
        <dbReference type="EMBL" id="KAK2639468.1"/>
    </source>
</evidence>
<name>A0AAD9WR79_9ROSI</name>
<organism evidence="3 4">
    <name type="scientific">Dipteronia dyeriana</name>
    <dbReference type="NCBI Taxonomy" id="168575"/>
    <lineage>
        <taxon>Eukaryota</taxon>
        <taxon>Viridiplantae</taxon>
        <taxon>Streptophyta</taxon>
        <taxon>Embryophyta</taxon>
        <taxon>Tracheophyta</taxon>
        <taxon>Spermatophyta</taxon>
        <taxon>Magnoliopsida</taxon>
        <taxon>eudicotyledons</taxon>
        <taxon>Gunneridae</taxon>
        <taxon>Pentapetalae</taxon>
        <taxon>rosids</taxon>
        <taxon>malvids</taxon>
        <taxon>Sapindales</taxon>
        <taxon>Sapindaceae</taxon>
        <taxon>Hippocastanoideae</taxon>
        <taxon>Acereae</taxon>
        <taxon>Dipteronia</taxon>
    </lineage>
</organism>
<dbReference type="SUPFAM" id="SSF52058">
    <property type="entry name" value="L domain-like"/>
    <property type="match status" value="1"/>
</dbReference>
<dbReference type="PANTHER" id="PTHR33463:SF202">
    <property type="entry name" value="NB-ARC DOMAIN-CONTAINING PROTEIN"/>
    <property type="match status" value="1"/>
</dbReference>
<evidence type="ECO:0000259" key="2">
    <source>
        <dbReference type="Pfam" id="PF23247"/>
    </source>
</evidence>
<dbReference type="EMBL" id="JANJYI010000008">
    <property type="protein sequence ID" value="KAK2639468.1"/>
    <property type="molecule type" value="Genomic_DNA"/>
</dbReference>
<dbReference type="Proteomes" id="UP001280121">
    <property type="component" value="Unassembled WGS sequence"/>
</dbReference>
<comment type="caution">
    <text evidence="3">The sequence shown here is derived from an EMBL/GenBank/DDBJ whole genome shotgun (WGS) entry which is preliminary data.</text>
</comment>
<feature type="domain" description="Disease resistance protein At4g27190-like leucine-rich repeats" evidence="2">
    <location>
        <begin position="214"/>
        <end position="327"/>
    </location>
</feature>
<proteinExistence type="predicted"/>
<evidence type="ECO:0000313" key="4">
    <source>
        <dbReference type="Proteomes" id="UP001280121"/>
    </source>
</evidence>
<sequence length="375" mass="42152">MKNLINLRQLYLSGTYNLKTIQSGIVSGLSGLEVLDMTSSAYVWGLKEEAFDRQSTFEELQNLERLHSLSIRLGRIQSLQNEDLTLIGRLRIFKLLIGPEAISFQSKHDKRKLIISGLQLSGEWIGRLLLTNASSMHLNNCSGLNQMLGTLVISSIGSYTGLKSLTITRSSSSLRPDGGCTSHDDLLPNLEELHLFELSKLGSISELVGFLGLRFSRLILIEVIRCAGIEYLLTCGDFIISLPKLETIKVSSCESLVEISNFPSQENFVPEPVAPNLRTLKLVNLPWLETLSRQDESGQHSKFISCVYHMKAIEQVEVNTCDNLRKLPLTIQNANTMKEIRGEAEWWNQLELEDHDTKSSLGRFFKEVVIVNDEK</sequence>
<reference evidence="3" key="1">
    <citation type="journal article" date="2023" name="Plant J.">
        <title>Genome sequences and population genomics provide insights into the demographic history, inbreeding, and mutation load of two 'living fossil' tree species of Dipteronia.</title>
        <authorList>
            <person name="Feng Y."/>
            <person name="Comes H.P."/>
            <person name="Chen J."/>
            <person name="Zhu S."/>
            <person name="Lu R."/>
            <person name="Zhang X."/>
            <person name="Li P."/>
            <person name="Qiu J."/>
            <person name="Olsen K.M."/>
            <person name="Qiu Y."/>
        </authorList>
    </citation>
    <scope>NUCLEOTIDE SEQUENCE</scope>
    <source>
        <strain evidence="3">KIB01</strain>
    </source>
</reference>
<dbReference type="PANTHER" id="PTHR33463">
    <property type="entry name" value="NB-ARC DOMAIN-CONTAINING PROTEIN-RELATED"/>
    <property type="match status" value="1"/>
</dbReference>
<gene>
    <name evidence="3" type="ORF">Ddye_027263</name>
</gene>
<dbReference type="Pfam" id="PF23247">
    <property type="entry name" value="LRR_RPS2"/>
    <property type="match status" value="1"/>
</dbReference>
<dbReference type="InterPro" id="IPR032675">
    <property type="entry name" value="LRR_dom_sf"/>
</dbReference>
<dbReference type="Gene3D" id="3.80.10.10">
    <property type="entry name" value="Ribonuclease Inhibitor"/>
    <property type="match status" value="2"/>
</dbReference>
<evidence type="ECO:0000256" key="1">
    <source>
        <dbReference type="ARBA" id="ARBA00022821"/>
    </source>
</evidence>
<dbReference type="InterPro" id="IPR050905">
    <property type="entry name" value="Plant_NBS-LRR"/>
</dbReference>
<accession>A0AAD9WR79</accession>
<dbReference type="InterPro" id="IPR057135">
    <property type="entry name" value="At4g27190-like_LRR"/>
</dbReference>
<keyword evidence="4" id="KW-1185">Reference proteome</keyword>
<keyword evidence="1" id="KW-0611">Plant defense</keyword>
<protein>
    <recommendedName>
        <fullName evidence="2">Disease resistance protein At4g27190-like leucine-rich repeats domain-containing protein</fullName>
    </recommendedName>
</protein>
<dbReference type="AlphaFoldDB" id="A0AAD9WR79"/>